<proteinExistence type="predicted"/>
<reference evidence="1 2" key="1">
    <citation type="submission" date="2020-08" db="EMBL/GenBank/DDBJ databases">
        <title>Sphingobacterium sp. DN00404 isolated from aquaculture water.</title>
        <authorList>
            <person name="Zhang M."/>
        </authorList>
    </citation>
    <scope>NUCLEOTIDE SEQUENCE [LARGE SCALE GENOMIC DNA]</scope>
    <source>
        <strain evidence="1 2">KCTC 42746</strain>
    </source>
</reference>
<name>A0ABR7XM52_9SPHI</name>
<organism evidence="1 2">
    <name type="scientific">Sphingobacterium chuzhouense</name>
    <dbReference type="NCBI Taxonomy" id="1742264"/>
    <lineage>
        <taxon>Bacteria</taxon>
        <taxon>Pseudomonadati</taxon>
        <taxon>Bacteroidota</taxon>
        <taxon>Sphingobacteriia</taxon>
        <taxon>Sphingobacteriales</taxon>
        <taxon>Sphingobacteriaceae</taxon>
        <taxon>Sphingobacterium</taxon>
    </lineage>
</organism>
<dbReference type="EMBL" id="JACNYL010000001">
    <property type="protein sequence ID" value="MBD1420250.1"/>
    <property type="molecule type" value="Genomic_DNA"/>
</dbReference>
<evidence type="ECO:0000313" key="2">
    <source>
        <dbReference type="Proteomes" id="UP000651112"/>
    </source>
</evidence>
<accession>A0ABR7XM52</accession>
<dbReference type="Proteomes" id="UP000651112">
    <property type="component" value="Unassembled WGS sequence"/>
</dbReference>
<sequence>MYKLSLYLAAGILLFLGSCAALRHGDMSLISLGMPKETVIKRIGKPNMVVMAQSTEEGPLEVYEYMPVERNSYTETVERRPVWVYFLNGEVIEWGPGEDWQIDNAFTKRMLERYHKRRGHR</sequence>
<keyword evidence="2" id="KW-1185">Reference proteome</keyword>
<comment type="caution">
    <text evidence="1">The sequence shown here is derived from an EMBL/GenBank/DDBJ whole genome shotgun (WGS) entry which is preliminary data.</text>
</comment>
<evidence type="ECO:0008006" key="3">
    <source>
        <dbReference type="Google" id="ProtNLM"/>
    </source>
</evidence>
<gene>
    <name evidence="1" type="ORF">H8B21_01590</name>
</gene>
<dbReference type="RefSeq" id="WP_190312039.1">
    <property type="nucleotide sequence ID" value="NZ_JACNYL010000001.1"/>
</dbReference>
<dbReference type="PROSITE" id="PS51257">
    <property type="entry name" value="PROKAR_LIPOPROTEIN"/>
    <property type="match status" value="1"/>
</dbReference>
<evidence type="ECO:0000313" key="1">
    <source>
        <dbReference type="EMBL" id="MBD1420250.1"/>
    </source>
</evidence>
<protein>
    <recommendedName>
        <fullName evidence="3">SmpA / OmlA family</fullName>
    </recommendedName>
</protein>